<dbReference type="EMBL" id="QYUK01000011">
    <property type="protein sequence ID" value="RJF89972.1"/>
    <property type="molecule type" value="Genomic_DNA"/>
</dbReference>
<proteinExistence type="predicted"/>
<dbReference type="Proteomes" id="UP000284605">
    <property type="component" value="Unassembled WGS sequence"/>
</dbReference>
<dbReference type="AlphaFoldDB" id="A0A418WJ55"/>
<name>A0A418WJ55_9PROT</name>
<dbReference type="InterPro" id="IPR006674">
    <property type="entry name" value="HD_domain"/>
</dbReference>
<reference evidence="2 3" key="1">
    <citation type="submission" date="2018-09" db="EMBL/GenBank/DDBJ databases">
        <authorList>
            <person name="Zhu H."/>
        </authorList>
    </citation>
    <scope>NUCLEOTIDE SEQUENCE [LARGE SCALE GENOMIC DNA]</scope>
    <source>
        <strain evidence="2 3">K1W22B-8</strain>
    </source>
</reference>
<evidence type="ECO:0000313" key="2">
    <source>
        <dbReference type="EMBL" id="RJF89972.1"/>
    </source>
</evidence>
<feature type="domain" description="HD" evidence="1">
    <location>
        <begin position="30"/>
        <end position="126"/>
    </location>
</feature>
<dbReference type="Gene3D" id="1.10.3210.10">
    <property type="entry name" value="Hypothetical protein af1432"/>
    <property type="match status" value="1"/>
</dbReference>
<comment type="caution">
    <text evidence="2">The sequence shown here is derived from an EMBL/GenBank/DDBJ whole genome shotgun (WGS) entry which is preliminary data.</text>
</comment>
<evidence type="ECO:0000313" key="3">
    <source>
        <dbReference type="Proteomes" id="UP000284605"/>
    </source>
</evidence>
<dbReference type="OrthoDB" id="459260at2"/>
<keyword evidence="3" id="KW-1185">Reference proteome</keyword>
<dbReference type="RefSeq" id="WP_119778434.1">
    <property type="nucleotide sequence ID" value="NZ_QYUK01000011.1"/>
</dbReference>
<protein>
    <recommendedName>
        <fullName evidence="1">HD domain-containing protein</fullName>
    </recommendedName>
</protein>
<accession>A0A418WJ55</accession>
<sequence>MVPVENLALLEEILDTWRGQIGGDFTAYRNHVYRMANFCFALRDCNGEDRDKIAIAGAFHDIGIWSDGTFDYLPPSVRRARDYLQATGREAWAAEIELMVDMHHKLKAYADDRYPLVEVFRKADLVDVSLGLVTFGVPRRFIREVKRAFPNTGFHKRLVQLTGGWLAKHPISPPPFFKW</sequence>
<gene>
    <name evidence="2" type="ORF">D3874_12830</name>
</gene>
<dbReference type="SUPFAM" id="SSF109604">
    <property type="entry name" value="HD-domain/PDEase-like"/>
    <property type="match status" value="1"/>
</dbReference>
<organism evidence="2 3">
    <name type="scientific">Oleomonas cavernae</name>
    <dbReference type="NCBI Taxonomy" id="2320859"/>
    <lineage>
        <taxon>Bacteria</taxon>
        <taxon>Pseudomonadati</taxon>
        <taxon>Pseudomonadota</taxon>
        <taxon>Alphaproteobacteria</taxon>
        <taxon>Acetobacterales</taxon>
        <taxon>Acetobacteraceae</taxon>
        <taxon>Oleomonas</taxon>
    </lineage>
</organism>
<dbReference type="Pfam" id="PF01966">
    <property type="entry name" value="HD"/>
    <property type="match status" value="1"/>
</dbReference>
<evidence type="ECO:0000259" key="1">
    <source>
        <dbReference type="Pfam" id="PF01966"/>
    </source>
</evidence>